<evidence type="ECO:0000313" key="1">
    <source>
        <dbReference type="EMBL" id="KAK1633618.1"/>
    </source>
</evidence>
<protein>
    <submittedName>
        <fullName evidence="1">Uncharacterized protein</fullName>
    </submittedName>
</protein>
<dbReference type="EMBL" id="JAHMHQ010000017">
    <property type="protein sequence ID" value="KAK1633618.1"/>
    <property type="molecule type" value="Genomic_DNA"/>
</dbReference>
<reference evidence="1" key="1">
    <citation type="submission" date="2021-06" db="EMBL/GenBank/DDBJ databases">
        <title>Comparative genomics, transcriptomics and evolutionary studies reveal genomic signatures of adaptation to plant cell wall in hemibiotrophic fungi.</title>
        <authorList>
            <consortium name="DOE Joint Genome Institute"/>
            <person name="Baroncelli R."/>
            <person name="Diaz J.F."/>
            <person name="Benocci T."/>
            <person name="Peng M."/>
            <person name="Battaglia E."/>
            <person name="Haridas S."/>
            <person name="Andreopoulos W."/>
            <person name="Labutti K."/>
            <person name="Pangilinan J."/>
            <person name="Floch G.L."/>
            <person name="Makela M.R."/>
            <person name="Henrissat B."/>
            <person name="Grigoriev I.V."/>
            <person name="Crouch J.A."/>
            <person name="De Vries R.P."/>
            <person name="Sukno S.A."/>
            <person name="Thon M.R."/>
        </authorList>
    </citation>
    <scope>NUCLEOTIDE SEQUENCE</scope>
    <source>
        <strain evidence="1">CBS 102054</strain>
    </source>
</reference>
<dbReference type="Proteomes" id="UP001243989">
    <property type="component" value="Unassembled WGS sequence"/>
</dbReference>
<sequence length="71" mass="7842">MNSSSLLLGTLSLPGRVVSTGPEPSPFLHIVSHGRTRALHPWVPLVQGCTPWLARIPRFSSSYRPHLLVFI</sequence>
<evidence type="ECO:0000313" key="2">
    <source>
        <dbReference type="Proteomes" id="UP001243989"/>
    </source>
</evidence>
<dbReference type="AlphaFoldDB" id="A0AAI9ZMF8"/>
<comment type="caution">
    <text evidence="1">The sequence shown here is derived from an EMBL/GenBank/DDBJ whole genome shotgun (WGS) entry which is preliminary data.</text>
</comment>
<proteinExistence type="predicted"/>
<dbReference type="RefSeq" id="XP_060442225.1">
    <property type="nucleotide sequence ID" value="XM_060596160.1"/>
</dbReference>
<name>A0AAI9ZMF8_9PEZI</name>
<organism evidence="1 2">
    <name type="scientific">Colletotrichum phormii</name>
    <dbReference type="NCBI Taxonomy" id="359342"/>
    <lineage>
        <taxon>Eukaryota</taxon>
        <taxon>Fungi</taxon>
        <taxon>Dikarya</taxon>
        <taxon>Ascomycota</taxon>
        <taxon>Pezizomycotina</taxon>
        <taxon>Sordariomycetes</taxon>
        <taxon>Hypocreomycetidae</taxon>
        <taxon>Glomerellales</taxon>
        <taxon>Glomerellaceae</taxon>
        <taxon>Colletotrichum</taxon>
        <taxon>Colletotrichum acutatum species complex</taxon>
    </lineage>
</organism>
<keyword evidence="2" id="KW-1185">Reference proteome</keyword>
<gene>
    <name evidence="1" type="ORF">BDP81DRAFT_68841</name>
</gene>
<accession>A0AAI9ZMF8</accession>
<dbReference type="GeneID" id="85481022"/>